<proteinExistence type="inferred from homology"/>
<evidence type="ECO:0000256" key="5">
    <source>
        <dbReference type="RuleBase" id="RU364002"/>
    </source>
</evidence>
<sequence>ISSRCLPGCQVTCPEPCAYSRGLGPCVASCGDSTALVYAPPVYITFPGPILSSCPQESIVASSMPQPSSGSGMGGSYGGLSKIKSSYGSGGSYSAGSGAGGSSYGSGGSYGCG</sequence>
<dbReference type="PANTHER" id="PTHR31203">
    <property type="entry name" value="BETA-KERATIN-RELATED PROTEIN-RELATED"/>
    <property type="match status" value="1"/>
</dbReference>
<dbReference type="AlphaFoldDB" id="A0A7K6CDP0"/>
<evidence type="ECO:0000256" key="3">
    <source>
        <dbReference type="ARBA" id="ARBA00022744"/>
    </source>
</evidence>
<evidence type="ECO:0000256" key="6">
    <source>
        <dbReference type="SAM" id="MobiDB-lite"/>
    </source>
</evidence>
<comment type="similarity">
    <text evidence="1 5">Belongs to the avian keratin family.</text>
</comment>
<organism evidence="7 8">
    <name type="scientific">Ptilonorhynchus violaceus</name>
    <name type="common">Satin bowerbird</name>
    <name type="synonym">Pyrrhocorax violaceus</name>
    <dbReference type="NCBI Taxonomy" id="28724"/>
    <lineage>
        <taxon>Eukaryota</taxon>
        <taxon>Metazoa</taxon>
        <taxon>Chordata</taxon>
        <taxon>Craniata</taxon>
        <taxon>Vertebrata</taxon>
        <taxon>Euteleostomi</taxon>
        <taxon>Archelosauria</taxon>
        <taxon>Archosauria</taxon>
        <taxon>Dinosauria</taxon>
        <taxon>Saurischia</taxon>
        <taxon>Theropoda</taxon>
        <taxon>Coelurosauria</taxon>
        <taxon>Aves</taxon>
        <taxon>Neognathae</taxon>
        <taxon>Neoaves</taxon>
        <taxon>Telluraves</taxon>
        <taxon>Australaves</taxon>
        <taxon>Passeriformes</taxon>
        <taxon>Ptilonorhynchidae</taxon>
        <taxon>Ptilonorhynchus</taxon>
    </lineage>
</organism>
<keyword evidence="8" id="KW-1185">Reference proteome</keyword>
<feature type="region of interest" description="Disordered" evidence="6">
    <location>
        <begin position="89"/>
        <end position="113"/>
    </location>
</feature>
<comment type="subunit">
    <text evidence="2 5">The avian keratins (F-ker, S-ker, C-ker and B-ker) are a complex mixture of very similar polypeptides.</text>
</comment>
<gene>
    <name evidence="7" type="primary">Krsc_5</name>
    <name evidence="7" type="ORF">PTIVIO_R11993</name>
</gene>
<comment type="caution">
    <text evidence="7">The sequence shown here is derived from an EMBL/GenBank/DDBJ whole genome shotgun (WGS) entry which is preliminary data.</text>
</comment>
<keyword evidence="3 5" id="KW-0416">Keratin</keyword>
<name>A0A7K6CDP0_PTIVI</name>
<reference evidence="7 8" key="1">
    <citation type="submission" date="2019-09" db="EMBL/GenBank/DDBJ databases">
        <title>Bird 10,000 Genomes (B10K) Project - Family phase.</title>
        <authorList>
            <person name="Zhang G."/>
        </authorList>
    </citation>
    <scope>NUCLEOTIDE SEQUENCE [LARGE SCALE GENOMIC DNA]</scope>
    <source>
        <strain evidence="7">B10K-DU-012-10</strain>
        <tissue evidence="7">Blood</tissue>
    </source>
</reference>
<feature type="non-terminal residue" evidence="7">
    <location>
        <position position="1"/>
    </location>
</feature>
<dbReference type="GO" id="GO:0005882">
    <property type="term" value="C:intermediate filament"/>
    <property type="evidence" value="ECO:0007669"/>
    <property type="project" value="UniProtKB-KW"/>
</dbReference>
<evidence type="ECO:0000313" key="7">
    <source>
        <dbReference type="EMBL" id="NWV12824.1"/>
    </source>
</evidence>
<evidence type="ECO:0000256" key="4">
    <source>
        <dbReference type="ARBA" id="ARBA00022990"/>
    </source>
</evidence>
<feature type="non-terminal residue" evidence="7">
    <location>
        <position position="113"/>
    </location>
</feature>
<dbReference type="Proteomes" id="UP000584880">
    <property type="component" value="Unassembled WGS sequence"/>
</dbReference>
<dbReference type="GO" id="GO:0005200">
    <property type="term" value="F:structural constituent of cytoskeleton"/>
    <property type="evidence" value="ECO:0007669"/>
    <property type="project" value="InterPro"/>
</dbReference>
<accession>A0A7K6CDP0</accession>
<evidence type="ECO:0000256" key="1">
    <source>
        <dbReference type="ARBA" id="ARBA00008702"/>
    </source>
</evidence>
<dbReference type="EMBL" id="VZRJ01011038">
    <property type="protein sequence ID" value="NWV12824.1"/>
    <property type="molecule type" value="Genomic_DNA"/>
</dbReference>
<keyword evidence="4" id="KW-0007">Acetylation</keyword>
<dbReference type="Pfam" id="PF02422">
    <property type="entry name" value="Keratin"/>
    <property type="match status" value="1"/>
</dbReference>
<dbReference type="PANTHER" id="PTHR31203:SF1">
    <property type="entry name" value="BETA-KERATIN-RELATED PROTEIN-RELATED"/>
    <property type="match status" value="1"/>
</dbReference>
<protein>
    <recommendedName>
        <fullName evidence="5">Keratin</fullName>
    </recommendedName>
</protein>
<evidence type="ECO:0000313" key="8">
    <source>
        <dbReference type="Proteomes" id="UP000584880"/>
    </source>
</evidence>
<dbReference type="InterPro" id="IPR003461">
    <property type="entry name" value="Keratin"/>
</dbReference>
<evidence type="ECO:0000256" key="2">
    <source>
        <dbReference type="ARBA" id="ARBA00011806"/>
    </source>
</evidence>